<evidence type="ECO:0000256" key="3">
    <source>
        <dbReference type="ARBA" id="ARBA00023204"/>
    </source>
</evidence>
<dbReference type="GO" id="GO:0006302">
    <property type="term" value="P:double-strand break repair"/>
    <property type="evidence" value="ECO:0007669"/>
    <property type="project" value="TreeGrafter"/>
</dbReference>
<reference evidence="5 6" key="1">
    <citation type="journal article" date="2016" name="Nat. Commun.">
        <title>Thousands of microbial genomes shed light on interconnected biogeochemical processes in an aquifer system.</title>
        <authorList>
            <person name="Anantharaman K."/>
            <person name="Brown C.T."/>
            <person name="Hug L.A."/>
            <person name="Sharon I."/>
            <person name="Castelle C.J."/>
            <person name="Probst A.J."/>
            <person name="Thomas B.C."/>
            <person name="Singh A."/>
            <person name="Wilkins M.J."/>
            <person name="Karaoz U."/>
            <person name="Brodie E.L."/>
            <person name="Williams K.H."/>
            <person name="Hubbard S.S."/>
            <person name="Banfield J.F."/>
        </authorList>
    </citation>
    <scope>NUCLEOTIDE SEQUENCE [LARGE SCALE GENOMIC DNA]</scope>
</reference>
<sequence length="195" mass="22265">MSYHIYHTEALILGGKAAGEGDRVLYCYTRELGLILAHAKSLRENHSKLRYTLQTFAHAEIDLVRGKYGWKLISAYPIDSFTSLWRHPSKRKIVAAHAQLLRRLIQGEERHELLFDDLLSGLRFLSGIENEAELRAGELIFVVRMLSRLGYWGDAVRFPQLALENVWTAELLSFAQKARTPLILGINQALELSHL</sequence>
<keyword evidence="2" id="KW-0233">DNA recombination</keyword>
<dbReference type="Gene3D" id="2.40.50.140">
    <property type="entry name" value="Nucleic acid-binding proteins"/>
    <property type="match status" value="1"/>
</dbReference>
<comment type="caution">
    <text evidence="5">The sequence shown here is derived from an EMBL/GenBank/DDBJ whole genome shotgun (WGS) entry which is preliminary data.</text>
</comment>
<name>A0A1G2DDG7_9BACT</name>
<dbReference type="InterPro" id="IPR003717">
    <property type="entry name" value="RecO"/>
</dbReference>
<keyword evidence="1" id="KW-0227">DNA damage</keyword>
<evidence type="ECO:0000256" key="1">
    <source>
        <dbReference type="ARBA" id="ARBA00022763"/>
    </source>
</evidence>
<dbReference type="AlphaFoldDB" id="A0A1G2DDG7"/>
<dbReference type="GO" id="GO:0006310">
    <property type="term" value="P:DNA recombination"/>
    <property type="evidence" value="ECO:0007669"/>
    <property type="project" value="UniProtKB-KW"/>
</dbReference>
<dbReference type="SUPFAM" id="SSF50249">
    <property type="entry name" value="Nucleic acid-binding proteins"/>
    <property type="match status" value="1"/>
</dbReference>
<dbReference type="InterPro" id="IPR022572">
    <property type="entry name" value="DNA_rep/recomb_RecO_N"/>
</dbReference>
<organism evidence="5 6">
    <name type="scientific">Candidatus Lloydbacteria bacterium RIFCSPLOWO2_01_FULL_50_20</name>
    <dbReference type="NCBI Taxonomy" id="1798665"/>
    <lineage>
        <taxon>Bacteria</taxon>
        <taxon>Candidatus Lloydiibacteriota</taxon>
    </lineage>
</organism>
<dbReference type="InterPro" id="IPR012340">
    <property type="entry name" value="NA-bd_OB-fold"/>
</dbReference>
<evidence type="ECO:0000313" key="6">
    <source>
        <dbReference type="Proteomes" id="UP000178534"/>
    </source>
</evidence>
<dbReference type="GO" id="GO:0043590">
    <property type="term" value="C:bacterial nucleoid"/>
    <property type="evidence" value="ECO:0007669"/>
    <property type="project" value="TreeGrafter"/>
</dbReference>
<keyword evidence="3" id="KW-0234">DNA repair</keyword>
<dbReference type="STRING" id="1798665.A2942_00715"/>
<gene>
    <name evidence="5" type="ORF">A2942_00715</name>
</gene>
<dbReference type="PANTHER" id="PTHR33991:SF1">
    <property type="entry name" value="DNA REPAIR PROTEIN RECO"/>
    <property type="match status" value="1"/>
</dbReference>
<evidence type="ECO:0000256" key="2">
    <source>
        <dbReference type="ARBA" id="ARBA00023172"/>
    </source>
</evidence>
<evidence type="ECO:0000313" key="5">
    <source>
        <dbReference type="EMBL" id="OGZ11675.1"/>
    </source>
</evidence>
<dbReference type="EMBL" id="MHLP01000034">
    <property type="protein sequence ID" value="OGZ11675.1"/>
    <property type="molecule type" value="Genomic_DNA"/>
</dbReference>
<proteinExistence type="predicted"/>
<feature type="domain" description="DNA replication/recombination mediator RecO N-terminal" evidence="4">
    <location>
        <begin position="5"/>
        <end position="69"/>
    </location>
</feature>
<dbReference type="Pfam" id="PF02565">
    <property type="entry name" value="RecO_C"/>
    <property type="match status" value="1"/>
</dbReference>
<dbReference type="Pfam" id="PF11967">
    <property type="entry name" value="RecO_N"/>
    <property type="match status" value="1"/>
</dbReference>
<accession>A0A1G2DDG7</accession>
<dbReference type="PANTHER" id="PTHR33991">
    <property type="entry name" value="DNA REPAIR PROTEIN RECO"/>
    <property type="match status" value="1"/>
</dbReference>
<dbReference type="Proteomes" id="UP000178534">
    <property type="component" value="Unassembled WGS sequence"/>
</dbReference>
<evidence type="ECO:0000259" key="4">
    <source>
        <dbReference type="Pfam" id="PF11967"/>
    </source>
</evidence>
<protein>
    <recommendedName>
        <fullName evidence="4">DNA replication/recombination mediator RecO N-terminal domain-containing protein</fullName>
    </recommendedName>
</protein>